<organism evidence="1 2">
    <name type="scientific">Eufriesea mexicana</name>
    <dbReference type="NCBI Taxonomy" id="516756"/>
    <lineage>
        <taxon>Eukaryota</taxon>
        <taxon>Metazoa</taxon>
        <taxon>Ecdysozoa</taxon>
        <taxon>Arthropoda</taxon>
        <taxon>Hexapoda</taxon>
        <taxon>Insecta</taxon>
        <taxon>Pterygota</taxon>
        <taxon>Neoptera</taxon>
        <taxon>Endopterygota</taxon>
        <taxon>Hymenoptera</taxon>
        <taxon>Apocrita</taxon>
        <taxon>Aculeata</taxon>
        <taxon>Apoidea</taxon>
        <taxon>Anthophila</taxon>
        <taxon>Apidae</taxon>
        <taxon>Eufriesea</taxon>
    </lineage>
</organism>
<dbReference type="Proteomes" id="UP000250275">
    <property type="component" value="Unassembled WGS sequence"/>
</dbReference>
<keyword evidence="2" id="KW-1185">Reference proteome</keyword>
<reference evidence="1 2" key="1">
    <citation type="submission" date="2015-07" db="EMBL/GenBank/DDBJ databases">
        <title>The genome of Eufriesea mexicana.</title>
        <authorList>
            <person name="Pan H."/>
            <person name="Kapheim K."/>
        </authorList>
    </citation>
    <scope>NUCLEOTIDE SEQUENCE [LARGE SCALE GENOMIC DNA]</scope>
    <source>
        <strain evidence="1">0111107269</strain>
        <tissue evidence="1">Whole body</tissue>
    </source>
</reference>
<evidence type="ECO:0000313" key="1">
    <source>
        <dbReference type="EMBL" id="OAD58744.1"/>
    </source>
</evidence>
<dbReference type="AlphaFoldDB" id="A0A310SRK2"/>
<protein>
    <submittedName>
        <fullName evidence="1">Uncharacterized protein</fullName>
    </submittedName>
</protein>
<name>A0A310SRK2_9HYME</name>
<evidence type="ECO:0000313" key="2">
    <source>
        <dbReference type="Proteomes" id="UP000250275"/>
    </source>
</evidence>
<proteinExistence type="predicted"/>
<accession>A0A310SRK2</accession>
<sequence length="51" mass="5535">MSENFPHFKPSLAIGRARGVSIVSNADWSKPPSLFYTELVVNSSVLIIAST</sequence>
<gene>
    <name evidence="1" type="ORF">WN48_10289</name>
</gene>
<dbReference type="EMBL" id="KQ760869">
    <property type="protein sequence ID" value="OAD58744.1"/>
    <property type="molecule type" value="Genomic_DNA"/>
</dbReference>